<feature type="domain" description="Major facilitator superfamily (MFS) profile" evidence="3">
    <location>
        <begin position="15"/>
        <end position="432"/>
    </location>
</feature>
<dbReference type="PANTHER" id="PTHR11360:SF303">
    <property type="entry name" value="MAJOR FACILITATOR SUPERFAMILY (MFS) PROFILE DOMAIN-CONTAINING PROTEIN"/>
    <property type="match status" value="1"/>
</dbReference>
<keyword evidence="2" id="KW-0472">Membrane</keyword>
<dbReference type="InterPro" id="IPR011701">
    <property type="entry name" value="MFS"/>
</dbReference>
<dbReference type="GO" id="GO:0008028">
    <property type="term" value="F:monocarboxylic acid transmembrane transporter activity"/>
    <property type="evidence" value="ECO:0007669"/>
    <property type="project" value="TreeGrafter"/>
</dbReference>
<dbReference type="GeneID" id="110984324"/>
<keyword evidence="2" id="KW-1133">Transmembrane helix</keyword>
<evidence type="ECO:0000313" key="4">
    <source>
        <dbReference type="Proteomes" id="UP000694845"/>
    </source>
</evidence>
<dbReference type="GO" id="GO:0016020">
    <property type="term" value="C:membrane"/>
    <property type="evidence" value="ECO:0007669"/>
    <property type="project" value="UniProtKB-SubCell"/>
</dbReference>
<comment type="subcellular location">
    <subcellularLocation>
        <location evidence="1">Membrane</location>
        <topology evidence="1">Multi-pass membrane protein</topology>
    </subcellularLocation>
</comment>
<evidence type="ECO:0000313" key="5">
    <source>
        <dbReference type="RefSeq" id="XP_022100068.1"/>
    </source>
</evidence>
<dbReference type="InterPro" id="IPR050327">
    <property type="entry name" value="Proton-linked_MCT"/>
</dbReference>
<sequence length="438" mass="47576">MGNRCSARFLQGFYIVLCMHISTLLWAGLIKGLGVLLPTLRDQFTVYTWMIGSLIAAVSAMAGFASPLSALLNGIFGTGTVVIVSGFLYGASVMLSSFSTSIPHIALTLCILAGPSLFSITILTRAMAGRHFTTGYAIATGIGTSGHAVGLMLLAPLIQLLLDTYGWRSALLLLGAISLHLGVCGFLLRIPQHPAEAREEYLPIGSIEQEASHVNKPRSSDAKKNSPLRSLKNVIIDVKNLLGCAVCRRAEFWIGFLVFGCDSFAIDMWVLYFVAYAESKGFSGYEAVMFTFAGGMGNMVLKIIIGLILDFGLLKVRLGLLVTIITSSLCLLTLPWMNTYWMMMINAFLYNGLNGMIRLLSDIYTRELLGAEDLVAAFSWMGVFKAAVILAFGFYPGLMFDKLGSYDLAFIILGCVACLPLVSLFAEVLLNRRKARSL</sequence>
<dbReference type="Gene3D" id="1.20.1250.20">
    <property type="entry name" value="MFS general substrate transporter like domains"/>
    <property type="match status" value="1"/>
</dbReference>
<feature type="transmembrane region" description="Helical" evidence="2">
    <location>
        <begin position="252"/>
        <end position="275"/>
    </location>
</feature>
<feature type="transmembrane region" description="Helical" evidence="2">
    <location>
        <begin position="71"/>
        <end position="90"/>
    </location>
</feature>
<feature type="transmembrane region" description="Helical" evidence="2">
    <location>
        <begin position="316"/>
        <end position="334"/>
    </location>
</feature>
<keyword evidence="4" id="KW-1185">Reference proteome</keyword>
<feature type="transmembrane region" description="Helical" evidence="2">
    <location>
        <begin position="12"/>
        <end position="34"/>
    </location>
</feature>
<feature type="transmembrane region" description="Helical" evidence="2">
    <location>
        <begin position="135"/>
        <end position="158"/>
    </location>
</feature>
<organism evidence="4 5">
    <name type="scientific">Acanthaster planci</name>
    <name type="common">Crown-of-thorns starfish</name>
    <dbReference type="NCBI Taxonomy" id="133434"/>
    <lineage>
        <taxon>Eukaryota</taxon>
        <taxon>Metazoa</taxon>
        <taxon>Echinodermata</taxon>
        <taxon>Eleutherozoa</taxon>
        <taxon>Asterozoa</taxon>
        <taxon>Asteroidea</taxon>
        <taxon>Valvatacea</taxon>
        <taxon>Valvatida</taxon>
        <taxon>Acanthasteridae</taxon>
        <taxon>Acanthaster</taxon>
    </lineage>
</organism>
<reference evidence="5" key="1">
    <citation type="submission" date="2025-08" db="UniProtKB">
        <authorList>
            <consortium name="RefSeq"/>
        </authorList>
    </citation>
    <scope>IDENTIFICATION</scope>
</reference>
<dbReference type="KEGG" id="aplc:110984324"/>
<protein>
    <submittedName>
        <fullName evidence="5">Monocarboxylate transporter 12-like</fullName>
    </submittedName>
</protein>
<dbReference type="OrthoDB" id="6499973at2759"/>
<feature type="transmembrane region" description="Helical" evidence="2">
    <location>
        <begin position="46"/>
        <end position="64"/>
    </location>
</feature>
<dbReference type="SUPFAM" id="SSF103473">
    <property type="entry name" value="MFS general substrate transporter"/>
    <property type="match status" value="1"/>
</dbReference>
<gene>
    <name evidence="5" type="primary">LOC110984324</name>
</gene>
<evidence type="ECO:0000259" key="3">
    <source>
        <dbReference type="PROSITE" id="PS50850"/>
    </source>
</evidence>
<dbReference type="Proteomes" id="UP000694845">
    <property type="component" value="Unplaced"/>
</dbReference>
<proteinExistence type="predicted"/>
<dbReference type="AlphaFoldDB" id="A0A8B7Z363"/>
<feature type="transmembrane region" description="Helical" evidence="2">
    <location>
        <begin position="373"/>
        <end position="396"/>
    </location>
</feature>
<dbReference type="InterPro" id="IPR036259">
    <property type="entry name" value="MFS_trans_sf"/>
</dbReference>
<evidence type="ECO:0000256" key="2">
    <source>
        <dbReference type="SAM" id="Phobius"/>
    </source>
</evidence>
<dbReference type="InterPro" id="IPR020846">
    <property type="entry name" value="MFS_dom"/>
</dbReference>
<evidence type="ECO:0000256" key="1">
    <source>
        <dbReference type="ARBA" id="ARBA00004141"/>
    </source>
</evidence>
<accession>A0A8B7Z363</accession>
<feature type="transmembrane region" description="Helical" evidence="2">
    <location>
        <begin position="408"/>
        <end position="430"/>
    </location>
</feature>
<feature type="transmembrane region" description="Helical" evidence="2">
    <location>
        <begin position="287"/>
        <end position="309"/>
    </location>
</feature>
<feature type="transmembrane region" description="Helical" evidence="2">
    <location>
        <begin position="102"/>
        <end position="123"/>
    </location>
</feature>
<feature type="transmembrane region" description="Helical" evidence="2">
    <location>
        <begin position="170"/>
        <end position="188"/>
    </location>
</feature>
<feature type="transmembrane region" description="Helical" evidence="2">
    <location>
        <begin position="340"/>
        <end position="361"/>
    </location>
</feature>
<dbReference type="RefSeq" id="XP_022100068.1">
    <property type="nucleotide sequence ID" value="XM_022244376.1"/>
</dbReference>
<dbReference type="PANTHER" id="PTHR11360">
    <property type="entry name" value="MONOCARBOXYLATE TRANSPORTER"/>
    <property type="match status" value="1"/>
</dbReference>
<dbReference type="Pfam" id="PF07690">
    <property type="entry name" value="MFS_1"/>
    <property type="match status" value="1"/>
</dbReference>
<keyword evidence="2" id="KW-0812">Transmembrane</keyword>
<dbReference type="PROSITE" id="PS50850">
    <property type="entry name" value="MFS"/>
    <property type="match status" value="1"/>
</dbReference>
<dbReference type="OMA" id="CMHISTL"/>
<name>A0A8B7Z363_ACAPL</name>